<dbReference type="PANTHER" id="PTHR33406">
    <property type="entry name" value="MEMBRANE PROTEIN MJ1562-RELATED"/>
    <property type="match status" value="1"/>
</dbReference>
<evidence type="ECO:0000256" key="2">
    <source>
        <dbReference type="ARBA" id="ARBA00022475"/>
    </source>
</evidence>
<keyword evidence="5 8" id="KW-0472">Membrane</keyword>
<dbReference type="PROSITE" id="PS50156">
    <property type="entry name" value="SSD"/>
    <property type="match status" value="1"/>
</dbReference>
<feature type="transmembrane region" description="Helical" evidence="8">
    <location>
        <begin position="745"/>
        <end position="769"/>
    </location>
</feature>
<evidence type="ECO:0000259" key="9">
    <source>
        <dbReference type="PROSITE" id="PS50156"/>
    </source>
</evidence>
<dbReference type="InterPro" id="IPR050545">
    <property type="entry name" value="Mycobact_MmpL"/>
</dbReference>
<comment type="subcellular location">
    <subcellularLocation>
        <location evidence="1">Cell membrane</location>
        <topology evidence="1">Multi-pass membrane protein</topology>
    </subcellularLocation>
</comment>
<feature type="coiled-coil region" evidence="6">
    <location>
        <begin position="145"/>
        <end position="213"/>
    </location>
</feature>
<dbReference type="InterPro" id="IPR000731">
    <property type="entry name" value="SSD"/>
</dbReference>
<dbReference type="GO" id="GO:0005886">
    <property type="term" value="C:plasma membrane"/>
    <property type="evidence" value="ECO:0007669"/>
    <property type="project" value="UniProtKB-SubCell"/>
</dbReference>
<gene>
    <name evidence="10" type="ORF">CUD01_06750</name>
</gene>
<keyword evidence="11" id="KW-1185">Reference proteome</keyword>
<keyword evidence="4 8" id="KW-1133">Transmembrane helix</keyword>
<feature type="transmembrane region" description="Helical" evidence="8">
    <location>
        <begin position="325"/>
        <end position="343"/>
    </location>
</feature>
<proteinExistence type="predicted"/>
<name>A0A4Y3K6S4_CELUD</name>
<feature type="region of interest" description="Disordered" evidence="7">
    <location>
        <begin position="827"/>
        <end position="854"/>
    </location>
</feature>
<evidence type="ECO:0000256" key="1">
    <source>
        <dbReference type="ARBA" id="ARBA00004651"/>
    </source>
</evidence>
<dbReference type="EMBL" id="BJLP01000007">
    <property type="protein sequence ID" value="GEA80231.1"/>
    <property type="molecule type" value="Genomic_DNA"/>
</dbReference>
<dbReference type="Gene3D" id="1.10.287.620">
    <property type="entry name" value="Helix Hairpins"/>
    <property type="match status" value="1"/>
</dbReference>
<feature type="transmembrane region" description="Helical" evidence="8">
    <location>
        <begin position="388"/>
        <end position="409"/>
    </location>
</feature>
<dbReference type="SUPFAM" id="SSF82866">
    <property type="entry name" value="Multidrug efflux transporter AcrB transmembrane domain"/>
    <property type="match status" value="2"/>
</dbReference>
<evidence type="ECO:0000256" key="7">
    <source>
        <dbReference type="SAM" id="MobiDB-lite"/>
    </source>
</evidence>
<feature type="domain" description="SSD" evidence="9">
    <location>
        <begin position="322"/>
        <end position="447"/>
    </location>
</feature>
<feature type="transmembrane region" description="Helical" evidence="8">
    <location>
        <begin position="775"/>
        <end position="794"/>
    </location>
</feature>
<feature type="transmembrane region" description="Helical" evidence="8">
    <location>
        <begin position="477"/>
        <end position="496"/>
    </location>
</feature>
<dbReference type="AlphaFoldDB" id="A0A4Y3K6S4"/>
<evidence type="ECO:0000256" key="8">
    <source>
        <dbReference type="SAM" id="Phobius"/>
    </source>
</evidence>
<organism evidence="10 11">
    <name type="scientific">Cellulomonas uda</name>
    <dbReference type="NCBI Taxonomy" id="1714"/>
    <lineage>
        <taxon>Bacteria</taxon>
        <taxon>Bacillati</taxon>
        <taxon>Actinomycetota</taxon>
        <taxon>Actinomycetes</taxon>
        <taxon>Micrococcales</taxon>
        <taxon>Cellulomonadaceae</taxon>
        <taxon>Cellulomonas</taxon>
    </lineage>
</organism>
<dbReference type="Gene3D" id="1.20.1640.10">
    <property type="entry name" value="Multidrug efflux transporter AcrB transmembrane domain"/>
    <property type="match status" value="2"/>
</dbReference>
<keyword evidence="6" id="KW-0175">Coiled coil</keyword>
<feature type="transmembrane region" description="Helical" evidence="8">
    <location>
        <begin position="349"/>
        <end position="367"/>
    </location>
</feature>
<dbReference type="InterPro" id="IPR004869">
    <property type="entry name" value="MMPL_dom"/>
</dbReference>
<keyword evidence="3 8" id="KW-0812">Transmembrane</keyword>
<evidence type="ECO:0000313" key="11">
    <source>
        <dbReference type="Proteomes" id="UP000315842"/>
    </source>
</evidence>
<feature type="transmembrane region" description="Helical" evidence="8">
    <location>
        <begin position="298"/>
        <end position="318"/>
    </location>
</feature>
<evidence type="ECO:0000313" key="10">
    <source>
        <dbReference type="EMBL" id="GEA80231.1"/>
    </source>
</evidence>
<evidence type="ECO:0000256" key="4">
    <source>
        <dbReference type="ARBA" id="ARBA00022989"/>
    </source>
</evidence>
<evidence type="ECO:0000256" key="3">
    <source>
        <dbReference type="ARBA" id="ARBA00022692"/>
    </source>
</evidence>
<feature type="transmembrane region" description="Helical" evidence="8">
    <location>
        <begin position="634"/>
        <end position="653"/>
    </location>
</feature>
<dbReference type="PANTHER" id="PTHR33406:SF13">
    <property type="entry name" value="MEMBRANE PROTEIN YDFJ"/>
    <property type="match status" value="1"/>
</dbReference>
<dbReference type="Proteomes" id="UP000315842">
    <property type="component" value="Unassembled WGS sequence"/>
</dbReference>
<comment type="caution">
    <text evidence="10">The sequence shown here is derived from an EMBL/GenBank/DDBJ whole genome shotgun (WGS) entry which is preliminary data.</text>
</comment>
<feature type="transmembrane region" description="Helical" evidence="8">
    <location>
        <begin position="701"/>
        <end position="724"/>
    </location>
</feature>
<feature type="transmembrane region" description="Helical" evidence="8">
    <location>
        <begin position="421"/>
        <end position="448"/>
    </location>
</feature>
<feature type="compositionally biased region" description="Polar residues" evidence="7">
    <location>
        <begin position="841"/>
        <end position="854"/>
    </location>
</feature>
<keyword evidence="2" id="KW-1003">Cell membrane</keyword>
<feature type="transmembrane region" description="Helical" evidence="8">
    <location>
        <begin position="660"/>
        <end position="681"/>
    </location>
</feature>
<sequence length="854" mass="88255">MAELLYRIGMFAARRAWLVVGAWATALALAVGAFLTFGGTLTEAISIPGTPTAEVTDRLARELPSASGGTGRVVWSTDDGSALTDEQQQAISAELAKVADVDGVVQVADPFATEAQRAEQARQVSEGEQQLTAGKAELDAGQQQLADGQAQLDAGRAQLESAQAELDATVAQVGDNAQTQAAQAELDAQRAQLDAQQKALDDKQTELDAGRAELEARAPQLTDAKALLDMASEIRLVSSDGSTAVGTVVFALPQHEVPDETKQAVVDTVTAGVPDGVTADFSTEIAQGSIQLGGAAEAIGVLVAGIVLVVMLGTLVAAGLPLLNALVGVGVAAAGAMAFSGVVEMTSVTPVLGAMLGLAVGIDYTLFILNRHRRQLRLGMDVRESIGLANGTSGNAVVFAGTTVLIALLGLNLTGIDFLGLMGAVAAASILVAVLVAVTLTPAMLGLLGRRILPAKHRDEVRPDAHEVAQPMRNGRAWLSIIAGVGVLVVVALPALSMRLGLPTGANEPTESTQYQAYAAVSDAFGAGVNGPLVVVADLPEAVTQDELTSVQARLGAQLMADDDVVAVAPVGTNEARTVLVFQVVPAEGPDSESTEELVHTLRALEVDGGTGTFQVAGSASANIDISEKLADALPVYLAVVIGLSIFILVAVFRSFLVPVVATGGFVLSLFAAMGGVTAVYQWGWAADLFGVSNPGPVLSFLPTLLVGILFGLAMDYQLFLTSGMREAYAHGVPARRAVMEGLHAGRAVVTAAAIIMISVFGGFVFSHLSFVRPLGFALAFGVLLDAFVVRMLIMPAVLHLAGDKAWWLPSWIDRVMPDVDVEGAKLERRHPGVPGGAPTEPTSGPTSEQTSGR</sequence>
<dbReference type="RefSeq" id="WP_141318717.1">
    <property type="nucleotide sequence ID" value="NZ_BJLP01000007.1"/>
</dbReference>
<evidence type="ECO:0000256" key="6">
    <source>
        <dbReference type="SAM" id="Coils"/>
    </source>
</evidence>
<evidence type="ECO:0000256" key="5">
    <source>
        <dbReference type="ARBA" id="ARBA00023136"/>
    </source>
</evidence>
<reference evidence="10 11" key="1">
    <citation type="submission" date="2019-06" db="EMBL/GenBank/DDBJ databases">
        <title>Whole genome shotgun sequence of Cellulomonas uda NBRC 3747.</title>
        <authorList>
            <person name="Hosoyama A."/>
            <person name="Uohara A."/>
            <person name="Ohji S."/>
            <person name="Ichikawa N."/>
        </authorList>
    </citation>
    <scope>NUCLEOTIDE SEQUENCE [LARGE SCALE GENOMIC DNA]</scope>
    <source>
        <strain evidence="10 11">NBRC 3747</strain>
    </source>
</reference>
<dbReference type="Pfam" id="PF03176">
    <property type="entry name" value="MMPL"/>
    <property type="match status" value="2"/>
</dbReference>
<accession>A0A4Y3K6S4</accession>
<protein>
    <recommendedName>
        <fullName evidence="9">SSD domain-containing protein</fullName>
    </recommendedName>
</protein>